<evidence type="ECO:0000256" key="1">
    <source>
        <dbReference type="SAM" id="MobiDB-lite"/>
    </source>
</evidence>
<dbReference type="PATRIC" id="fig|1423760.3.peg.824"/>
<protein>
    <submittedName>
        <fullName evidence="2">Uncharacterized protein</fullName>
    </submittedName>
</protein>
<sequence>MDAQLIQFHITPQLADQAANGIQMAPNSGFNLEFVALKKYVAEDLRGIPEFRREYRRKLMHVVEQFNEYFQWHAEKAAKMKHFRDSFGKLEDLSDSAKYLVSLLKSEFIIPGELELTEMRLTGEFSIYAPGSDSELKQRALQVRDDSIATFKAQHQAPTTTVPHTTAQPFPGQ</sequence>
<accession>A0A0R1U3L9</accession>
<dbReference type="EMBL" id="AZFK01000086">
    <property type="protein sequence ID" value="KRL87900.1"/>
    <property type="molecule type" value="Genomic_DNA"/>
</dbReference>
<reference evidence="2 3" key="1">
    <citation type="journal article" date="2015" name="Genome Announc.">
        <title>Expanding the biotechnology potential of lactobacilli through comparative genomics of 213 strains and associated genera.</title>
        <authorList>
            <person name="Sun Z."/>
            <person name="Harris H.M."/>
            <person name="McCann A."/>
            <person name="Guo C."/>
            <person name="Argimon S."/>
            <person name="Zhang W."/>
            <person name="Yang X."/>
            <person name="Jeffery I.B."/>
            <person name="Cooney J.C."/>
            <person name="Kagawa T.F."/>
            <person name="Liu W."/>
            <person name="Song Y."/>
            <person name="Salvetti E."/>
            <person name="Wrobel A."/>
            <person name="Rasinkangas P."/>
            <person name="Parkhill J."/>
            <person name="Rea M.C."/>
            <person name="O'Sullivan O."/>
            <person name="Ritari J."/>
            <person name="Douillard F.P."/>
            <person name="Paul Ross R."/>
            <person name="Yang R."/>
            <person name="Briner A.E."/>
            <person name="Felis G.E."/>
            <person name="de Vos W.M."/>
            <person name="Barrangou R."/>
            <person name="Klaenhammer T.R."/>
            <person name="Caufield P.W."/>
            <person name="Cui Y."/>
            <person name="Zhang H."/>
            <person name="O'Toole P.W."/>
        </authorList>
    </citation>
    <scope>NUCLEOTIDE SEQUENCE [LARGE SCALE GENOMIC DNA]</scope>
    <source>
        <strain evidence="2 3">DSM 15946</strain>
    </source>
</reference>
<comment type="caution">
    <text evidence="2">The sequence shown here is derived from an EMBL/GenBank/DDBJ whole genome shotgun (WGS) entry which is preliminary data.</text>
</comment>
<dbReference type="Proteomes" id="UP000050816">
    <property type="component" value="Unassembled WGS sequence"/>
</dbReference>
<feature type="region of interest" description="Disordered" evidence="1">
    <location>
        <begin position="153"/>
        <end position="173"/>
    </location>
</feature>
<name>A0A0R1U3L9_9LACO</name>
<feature type="compositionally biased region" description="Polar residues" evidence="1">
    <location>
        <begin position="156"/>
        <end position="173"/>
    </location>
</feature>
<dbReference type="AlphaFoldDB" id="A0A0R1U3L9"/>
<evidence type="ECO:0000313" key="2">
    <source>
        <dbReference type="EMBL" id="KRL87900.1"/>
    </source>
</evidence>
<evidence type="ECO:0000313" key="3">
    <source>
        <dbReference type="Proteomes" id="UP000050816"/>
    </source>
</evidence>
<organism evidence="2 3">
    <name type="scientific">Limosilactobacillus ingluviei DSM 15946</name>
    <dbReference type="NCBI Taxonomy" id="1423760"/>
    <lineage>
        <taxon>Bacteria</taxon>
        <taxon>Bacillati</taxon>
        <taxon>Bacillota</taxon>
        <taxon>Bacilli</taxon>
        <taxon>Lactobacillales</taxon>
        <taxon>Lactobacillaceae</taxon>
        <taxon>Limosilactobacillus</taxon>
    </lineage>
</organism>
<dbReference type="RefSeq" id="WP_019206746.1">
    <property type="nucleotide sequence ID" value="NZ_AZFK01000086.1"/>
</dbReference>
<gene>
    <name evidence="2" type="ORF">FC43_GL000803</name>
</gene>
<dbReference type="GeneID" id="82934464"/>
<proteinExistence type="predicted"/>